<dbReference type="AlphaFoldDB" id="A0A0B5QJJ8"/>
<feature type="active site" description="Charge relay system" evidence="2">
    <location>
        <position position="357"/>
    </location>
</feature>
<dbReference type="InterPro" id="IPR014940">
    <property type="entry name" value="BAAT_C"/>
</dbReference>
<dbReference type="GO" id="GO:0006631">
    <property type="term" value="P:fatty acid metabolic process"/>
    <property type="evidence" value="ECO:0007669"/>
    <property type="project" value="TreeGrafter"/>
</dbReference>
<protein>
    <submittedName>
        <fullName evidence="5">Acyl-CoA thioester hydrolase</fullName>
    </submittedName>
</protein>
<comment type="similarity">
    <text evidence="1">Belongs to the C/M/P thioester hydrolase family.</text>
</comment>
<accession>A0A0B5QJJ8</accession>
<reference evidence="6" key="1">
    <citation type="submission" date="2014-12" db="EMBL/GenBank/DDBJ databases">
        <title>Genome sequence of Clostridium beijerinckii strain 59B.</title>
        <authorList>
            <person name="Little G.T."/>
            <person name="Minton N.P."/>
        </authorList>
    </citation>
    <scope>NUCLEOTIDE SEQUENCE [LARGE SCALE GENOMIC DNA]</scope>
    <source>
        <strain evidence="6">59B</strain>
    </source>
</reference>
<dbReference type="EMBL" id="CP010086">
    <property type="protein sequence ID" value="AJG98102.1"/>
    <property type="molecule type" value="Genomic_DNA"/>
</dbReference>
<dbReference type="Proteomes" id="UP000031866">
    <property type="component" value="Chromosome"/>
</dbReference>
<dbReference type="Pfam" id="PF04775">
    <property type="entry name" value="Bile_Hydr_Trans"/>
    <property type="match status" value="1"/>
</dbReference>
<dbReference type="Pfam" id="PF08840">
    <property type="entry name" value="BAAT_C"/>
    <property type="match status" value="1"/>
</dbReference>
<dbReference type="InterPro" id="IPR029058">
    <property type="entry name" value="AB_hydrolase_fold"/>
</dbReference>
<dbReference type="RefSeq" id="WP_041895251.1">
    <property type="nucleotide sequence ID" value="NZ_CP010086.2"/>
</dbReference>
<dbReference type="InterPro" id="IPR006862">
    <property type="entry name" value="Thio_Ohase/aa_AcTrfase"/>
</dbReference>
<dbReference type="PANTHER" id="PTHR10824">
    <property type="entry name" value="ACYL-COENZYME A THIOESTERASE-RELATED"/>
    <property type="match status" value="1"/>
</dbReference>
<evidence type="ECO:0000256" key="2">
    <source>
        <dbReference type="PIRSR" id="PIRSR016521-1"/>
    </source>
</evidence>
<evidence type="ECO:0000259" key="3">
    <source>
        <dbReference type="Pfam" id="PF04775"/>
    </source>
</evidence>
<dbReference type="PANTHER" id="PTHR10824:SF4">
    <property type="entry name" value="ACYL-COENZYME A THIOESTERASE 1-LIKE"/>
    <property type="match status" value="1"/>
</dbReference>
<feature type="active site" description="Charge relay system" evidence="2">
    <location>
        <position position="246"/>
    </location>
</feature>
<sequence length="437" mass="49736">MENNCTISIMPEVSKVDEPVTIKISGLLKNERVLIRALSNDYYCINTSIFDVGNKAEWESYAVFVADESGTIDLENAKPVEGTYKEADKMGLFYSMTVKENYKTKIPIRLSDIGENRDYTMTFQVERNGRVIASKTHKRIYCDEFISSVDVVEDKLLGRYFTSKENIPKPAIIVLSGSDGRLEKAQAIAEIFAMHGYSALAVCYFGFEGTNKSLSCVELECAENAIDWLKKQSTVAQNKIGIYGRSKGGEMVLLAASMFKDISCVIANTPSCYVYEGLKANKFPSKHSSWMYKGREIPYIKFSFSILIRTLVKMMIGNKEPMAWMYRKLIEDGNAYEAMIPVEKINGPILMASSLKDKIWPSKTHCEIIVELLRKAHFKHEYKHITYEKSGHMLTVPYQSIYPSNKYPDDIDGFAKANINCWNETINFINKWSRQDI</sequence>
<keyword evidence="5" id="KW-0378">Hydrolase</keyword>
<proteinExistence type="inferred from homology"/>
<evidence type="ECO:0000259" key="4">
    <source>
        <dbReference type="Pfam" id="PF08840"/>
    </source>
</evidence>
<dbReference type="STRING" id="1520.LF65_01490"/>
<evidence type="ECO:0000313" key="6">
    <source>
        <dbReference type="Proteomes" id="UP000031866"/>
    </source>
</evidence>
<organism evidence="5 6">
    <name type="scientific">Clostridium beijerinckii</name>
    <name type="common">Clostridium MP</name>
    <dbReference type="NCBI Taxonomy" id="1520"/>
    <lineage>
        <taxon>Bacteria</taxon>
        <taxon>Bacillati</taxon>
        <taxon>Bacillota</taxon>
        <taxon>Clostridia</taxon>
        <taxon>Eubacteriales</taxon>
        <taxon>Clostridiaceae</taxon>
        <taxon>Clostridium</taxon>
    </lineage>
</organism>
<feature type="domain" description="BAAT/Acyl-CoA thioester hydrolase C-terminal" evidence="4">
    <location>
        <begin position="217"/>
        <end position="431"/>
    </location>
</feature>
<evidence type="ECO:0000256" key="1">
    <source>
        <dbReference type="ARBA" id="ARBA00006538"/>
    </source>
</evidence>
<dbReference type="GO" id="GO:0047617">
    <property type="term" value="F:fatty acyl-CoA hydrolase activity"/>
    <property type="evidence" value="ECO:0007669"/>
    <property type="project" value="TreeGrafter"/>
</dbReference>
<gene>
    <name evidence="5" type="ORF">LF65_01490</name>
</gene>
<dbReference type="SUPFAM" id="SSF53474">
    <property type="entry name" value="alpha/beta-Hydrolases"/>
    <property type="match status" value="1"/>
</dbReference>
<dbReference type="Gene3D" id="2.60.40.2240">
    <property type="entry name" value="Acyl-CoA thioester hydrolase/BAAT N-terminal domain"/>
    <property type="match status" value="1"/>
</dbReference>
<evidence type="ECO:0000313" key="5">
    <source>
        <dbReference type="EMBL" id="AJG98102.1"/>
    </source>
</evidence>
<dbReference type="PIRSF" id="PIRSF016521">
    <property type="entry name" value="Acyl-CoA_hydro"/>
    <property type="match status" value="1"/>
</dbReference>
<dbReference type="GO" id="GO:0006637">
    <property type="term" value="P:acyl-CoA metabolic process"/>
    <property type="evidence" value="ECO:0007669"/>
    <property type="project" value="InterPro"/>
</dbReference>
<dbReference type="OrthoDB" id="8922993at2"/>
<dbReference type="InterPro" id="IPR016662">
    <property type="entry name" value="Acyl-CoA_thioEstase_long-chain"/>
</dbReference>
<dbReference type="InterPro" id="IPR042490">
    <property type="entry name" value="Thio_Ohase/BAAT_N"/>
</dbReference>
<name>A0A0B5QJJ8_CLOBE</name>
<dbReference type="Gene3D" id="3.40.50.1820">
    <property type="entry name" value="alpha/beta hydrolase"/>
    <property type="match status" value="1"/>
</dbReference>
<feature type="active site" description="Charge relay system" evidence="2">
    <location>
        <position position="392"/>
    </location>
</feature>
<feature type="domain" description="Acyl-CoA thioester hydrolase/bile acid-CoA amino acid N-acetyltransferase" evidence="3">
    <location>
        <begin position="17"/>
        <end position="151"/>
    </location>
</feature>
<dbReference type="KEGG" id="cbei:LF65_01490"/>